<name>A0AAE1DJ83_9GAST</name>
<gene>
    <name evidence="4" type="ORF">RRG08_010135</name>
</gene>
<feature type="compositionally biased region" description="Polar residues" evidence="3">
    <location>
        <begin position="331"/>
        <end position="344"/>
    </location>
</feature>
<feature type="region of interest" description="Disordered" evidence="3">
    <location>
        <begin position="315"/>
        <end position="351"/>
    </location>
</feature>
<dbReference type="InterPro" id="IPR051149">
    <property type="entry name" value="Spindly/BICDR_Dynein_Adapter"/>
</dbReference>
<protein>
    <submittedName>
        <fullName evidence="4">Uncharacterized protein</fullName>
    </submittedName>
</protein>
<feature type="region of interest" description="Disordered" evidence="3">
    <location>
        <begin position="652"/>
        <end position="682"/>
    </location>
</feature>
<dbReference type="Proteomes" id="UP001283361">
    <property type="component" value="Unassembled WGS sequence"/>
</dbReference>
<keyword evidence="1 2" id="KW-0175">Coiled coil</keyword>
<feature type="coiled-coil region" evidence="2">
    <location>
        <begin position="68"/>
        <end position="263"/>
    </location>
</feature>
<feature type="compositionally biased region" description="Polar residues" evidence="3">
    <location>
        <begin position="457"/>
        <end position="466"/>
    </location>
</feature>
<feature type="region of interest" description="Disordered" evidence="3">
    <location>
        <begin position="1"/>
        <end position="39"/>
    </location>
</feature>
<evidence type="ECO:0000313" key="5">
    <source>
        <dbReference type="Proteomes" id="UP001283361"/>
    </source>
</evidence>
<dbReference type="EMBL" id="JAWDGP010003740">
    <property type="protein sequence ID" value="KAK3771418.1"/>
    <property type="molecule type" value="Genomic_DNA"/>
</dbReference>
<feature type="compositionally biased region" description="Polar residues" evidence="3">
    <location>
        <begin position="770"/>
        <end position="779"/>
    </location>
</feature>
<dbReference type="PANTHER" id="PTHR32123">
    <property type="entry name" value="BICD FAMILY-LIKE CARGO ADAPTER"/>
    <property type="match status" value="1"/>
</dbReference>
<proteinExistence type="predicted"/>
<dbReference type="AlphaFoldDB" id="A0AAE1DJ83"/>
<evidence type="ECO:0000256" key="2">
    <source>
        <dbReference type="SAM" id="Coils"/>
    </source>
</evidence>
<dbReference type="PANTHER" id="PTHR32123:SF13">
    <property type="entry name" value="BICAUDAL D-RELATED PROTEIN HOMOLOG"/>
    <property type="match status" value="1"/>
</dbReference>
<keyword evidence="5" id="KW-1185">Reference proteome</keyword>
<feature type="region of interest" description="Disordered" evidence="3">
    <location>
        <begin position="439"/>
        <end position="501"/>
    </location>
</feature>
<evidence type="ECO:0000256" key="1">
    <source>
        <dbReference type="ARBA" id="ARBA00023054"/>
    </source>
</evidence>
<accession>A0AAE1DJ83</accession>
<evidence type="ECO:0000313" key="4">
    <source>
        <dbReference type="EMBL" id="KAK3771418.1"/>
    </source>
</evidence>
<organism evidence="4 5">
    <name type="scientific">Elysia crispata</name>
    <name type="common">lettuce slug</name>
    <dbReference type="NCBI Taxonomy" id="231223"/>
    <lineage>
        <taxon>Eukaryota</taxon>
        <taxon>Metazoa</taxon>
        <taxon>Spiralia</taxon>
        <taxon>Lophotrochozoa</taxon>
        <taxon>Mollusca</taxon>
        <taxon>Gastropoda</taxon>
        <taxon>Heterobranchia</taxon>
        <taxon>Euthyneura</taxon>
        <taxon>Panpulmonata</taxon>
        <taxon>Sacoglossa</taxon>
        <taxon>Placobranchoidea</taxon>
        <taxon>Plakobranchidae</taxon>
        <taxon>Elysia</taxon>
    </lineage>
</organism>
<reference evidence="4" key="1">
    <citation type="journal article" date="2023" name="G3 (Bethesda)">
        <title>A reference genome for the long-term kleptoplast-retaining sea slug Elysia crispata morphotype clarki.</title>
        <authorList>
            <person name="Eastman K.E."/>
            <person name="Pendleton A.L."/>
            <person name="Shaikh M.A."/>
            <person name="Suttiyut T."/>
            <person name="Ogas R."/>
            <person name="Tomko P."/>
            <person name="Gavelis G."/>
            <person name="Widhalm J.R."/>
            <person name="Wisecaver J.H."/>
        </authorList>
    </citation>
    <scope>NUCLEOTIDE SEQUENCE</scope>
    <source>
        <strain evidence="4">ECLA1</strain>
    </source>
</reference>
<comment type="caution">
    <text evidence="4">The sequence shown here is derived from an EMBL/GenBank/DDBJ whole genome shotgun (WGS) entry which is preliminary data.</text>
</comment>
<feature type="region of interest" description="Disordered" evidence="3">
    <location>
        <begin position="763"/>
        <end position="788"/>
    </location>
</feature>
<evidence type="ECO:0000256" key="3">
    <source>
        <dbReference type="SAM" id="MobiDB-lite"/>
    </source>
</evidence>
<sequence>MSGFQSSSRSDGRDAASEHSGLNFPASASSGEHNEDADVYQRLAQKERDLILAAELGKALLDSNQELQAQYDHTVEEYSLKVEELQQEKHGLHLELEKMEREYQNAIKDLQDDVASLQKQIREGAEQQVVEKESSRFLREAQRNIDYLMEQIKKATVREEELTAELNEEKKKCKSSSATVQDQIDHIAMLREQVEYLSEKLKETNEKLEEVQSERDNLSCALEKAHEMLQVLEAKVAQQNEKLHRQESQLEELQESNCELQQQVNHLQSTQHHKQQLLLRASGQQLHRYNTHDGSSAFRVGKVEQPQSLFKELSLQGTERKDQKSRIPKMSQINERSNQKSQIFQKKPKSLSLEMPHRSQLKELWSDGVVNTSKQKGPQLVSTVCPEKQHDYDSTDNLASSNIGRGLNLEDDYPIMSDDSEHAEQSLFAELCNSLSEEQSKSSQGGALKPNHRRNASDCSLSSLTEGSRKRQHDNIRAESDESDEDIPERSGCKQTLYSQDRDKVNRLSHNSSFDSDACNSGILPKARWDKNACLTTWNSSDNISDQGEDDTLELTTYHLYSTAFDDTEPMSMQLMQEINMGSSCEDDTKELASGPCMRDLSQFTELSPVSELPPPSQENPTEQSLFSELSTQMSEEKPCSGSDSSPGCAMGVFDFSASHSSQDGDTPGHATDMPDQGQRLDSEMMNSGEWNQVASLPCDMLEEDDFECDDDDFLVGNMEGTTLSIGGGGHSMMYYSPNVYAEAACNMHSEPEFLCLDKEGENIGEHQNDGNTQSTNKSPCPDTEEQKITEACKQLRELVGKAHAGGLISTPKSDSHDTGTDTLLSLIAQLRLCVESACANKQIHLRVEPEDQS</sequence>
<feature type="compositionally biased region" description="Basic and acidic residues" evidence="3">
    <location>
        <begin position="467"/>
        <end position="480"/>
    </location>
</feature>